<evidence type="ECO:0000313" key="1">
    <source>
        <dbReference type="EMBL" id="KAG6950442.1"/>
    </source>
</evidence>
<accession>A0A8J5J0U4</accession>
<comment type="caution">
    <text evidence="1">The sequence shown here is derived from an EMBL/GenBank/DDBJ whole genome shotgun (WGS) entry which is preliminary data.</text>
</comment>
<proteinExistence type="predicted"/>
<keyword evidence="2" id="KW-1185">Reference proteome</keyword>
<dbReference type="EMBL" id="JAENGY010001303">
    <property type="protein sequence ID" value="KAG6950442.1"/>
    <property type="molecule type" value="Genomic_DNA"/>
</dbReference>
<dbReference type="AlphaFoldDB" id="A0A8J5J0U4"/>
<organism evidence="1 2">
    <name type="scientific">Phytophthora aleatoria</name>
    <dbReference type="NCBI Taxonomy" id="2496075"/>
    <lineage>
        <taxon>Eukaryota</taxon>
        <taxon>Sar</taxon>
        <taxon>Stramenopiles</taxon>
        <taxon>Oomycota</taxon>
        <taxon>Peronosporomycetes</taxon>
        <taxon>Peronosporales</taxon>
        <taxon>Peronosporaceae</taxon>
        <taxon>Phytophthora</taxon>
    </lineage>
</organism>
<sequence>MLWWFGDKSRGYPPLKKIRTIDLPTSCMSKRYSDWAMVIQHLCELLTESGEHIPSAMTEQDAIRLFNIAMDNLQLPPSKRQRRLSELSLTTILRLVREVKAKRQRLNKTANKRAYLLVGRHSYEFIDRWMYNIGDNAYPV</sequence>
<reference evidence="1" key="1">
    <citation type="submission" date="2021-01" db="EMBL/GenBank/DDBJ databases">
        <title>Phytophthora aleatoria, a newly-described species from Pinus radiata is distinct from Phytophthora cactorum isolates based on comparative genomics.</title>
        <authorList>
            <person name="Mcdougal R."/>
            <person name="Panda P."/>
            <person name="Williams N."/>
            <person name="Studholme D.J."/>
        </authorList>
    </citation>
    <scope>NUCLEOTIDE SEQUENCE</scope>
    <source>
        <strain evidence="1">NZFS 4037</strain>
    </source>
</reference>
<evidence type="ECO:0000313" key="2">
    <source>
        <dbReference type="Proteomes" id="UP000709295"/>
    </source>
</evidence>
<protein>
    <submittedName>
        <fullName evidence="1">Uncharacterized protein</fullName>
    </submittedName>
</protein>
<gene>
    <name evidence="1" type="ORF">JG688_00014159</name>
</gene>
<name>A0A8J5J0U4_9STRA</name>
<dbReference type="Proteomes" id="UP000709295">
    <property type="component" value="Unassembled WGS sequence"/>
</dbReference>